<sequence>MTQRKTDRALTQTPPRTSRPQNRTTEPAIGIQLRSLGPILPYAPAQSTIQGQDGQDHTSVQGMPDVPTYADPTGKACPICKTGMTRAEIDNAPDVSVSVQRMYTPTDEHGYEHEPVYYKQDYGTRTRAYARPCSTCIDELRGRQGSFVREKHVRQWLRHHE</sequence>
<evidence type="ECO:0000313" key="2">
    <source>
        <dbReference type="EMBL" id="KKL69672.1"/>
    </source>
</evidence>
<name>A0A0F9H2W8_9ZZZZ</name>
<dbReference type="AlphaFoldDB" id="A0A0F9H2W8"/>
<comment type="caution">
    <text evidence="2">The sequence shown here is derived from an EMBL/GenBank/DDBJ whole genome shotgun (WGS) entry which is preliminary data.</text>
</comment>
<feature type="compositionally biased region" description="Polar residues" evidence="1">
    <location>
        <begin position="9"/>
        <end position="25"/>
    </location>
</feature>
<feature type="region of interest" description="Disordered" evidence="1">
    <location>
        <begin position="1"/>
        <end position="27"/>
    </location>
</feature>
<evidence type="ECO:0000256" key="1">
    <source>
        <dbReference type="SAM" id="MobiDB-lite"/>
    </source>
</evidence>
<proteinExistence type="predicted"/>
<organism evidence="2">
    <name type="scientific">marine sediment metagenome</name>
    <dbReference type="NCBI Taxonomy" id="412755"/>
    <lineage>
        <taxon>unclassified sequences</taxon>
        <taxon>metagenomes</taxon>
        <taxon>ecological metagenomes</taxon>
    </lineage>
</organism>
<dbReference type="EMBL" id="LAZR01026138">
    <property type="protein sequence ID" value="KKL69672.1"/>
    <property type="molecule type" value="Genomic_DNA"/>
</dbReference>
<accession>A0A0F9H2W8</accession>
<gene>
    <name evidence="2" type="ORF">LCGC14_2112560</name>
</gene>
<protein>
    <submittedName>
        <fullName evidence="2">Uncharacterized protein</fullName>
    </submittedName>
</protein>
<reference evidence="2" key="1">
    <citation type="journal article" date="2015" name="Nature">
        <title>Complex archaea that bridge the gap between prokaryotes and eukaryotes.</title>
        <authorList>
            <person name="Spang A."/>
            <person name="Saw J.H."/>
            <person name="Jorgensen S.L."/>
            <person name="Zaremba-Niedzwiedzka K."/>
            <person name="Martijn J."/>
            <person name="Lind A.E."/>
            <person name="van Eijk R."/>
            <person name="Schleper C."/>
            <person name="Guy L."/>
            <person name="Ettema T.J."/>
        </authorList>
    </citation>
    <scope>NUCLEOTIDE SEQUENCE</scope>
</reference>